<keyword evidence="7 10" id="KW-0479">Metal-binding</keyword>
<dbReference type="GO" id="GO:0003723">
    <property type="term" value="F:RNA binding"/>
    <property type="evidence" value="ECO:0007669"/>
    <property type="project" value="UniProtKB-UniRule"/>
</dbReference>
<dbReference type="Pfam" id="PF01351">
    <property type="entry name" value="RNase_HII"/>
    <property type="match status" value="1"/>
</dbReference>
<reference evidence="13" key="1">
    <citation type="submission" date="2020-10" db="EMBL/GenBank/DDBJ databases">
        <authorList>
            <person name="Gilroy R."/>
        </authorList>
    </citation>
    <scope>NUCLEOTIDE SEQUENCE</scope>
    <source>
        <strain evidence="13">ChiW13-3771</strain>
    </source>
</reference>
<evidence type="ECO:0000256" key="4">
    <source>
        <dbReference type="ARBA" id="ARBA00008378"/>
    </source>
</evidence>
<gene>
    <name evidence="13" type="ORF">IAC96_05510</name>
</gene>
<dbReference type="EC" id="3.1.26.4" evidence="11"/>
<evidence type="ECO:0000313" key="14">
    <source>
        <dbReference type="Proteomes" id="UP000824201"/>
    </source>
</evidence>
<dbReference type="InterPro" id="IPR024567">
    <property type="entry name" value="RNase_HII/HIII_dom"/>
</dbReference>
<comment type="cofactor">
    <cofactor evidence="10">
        <name>Mn(2+)</name>
        <dbReference type="ChEBI" id="CHEBI:29035"/>
    </cofactor>
    <cofactor evidence="10">
        <name>Mg(2+)</name>
        <dbReference type="ChEBI" id="CHEBI:18420"/>
    </cofactor>
    <text evidence="10">Manganese or magnesium. Binds 1 divalent metal ion per monomer in the absence of substrate. May bind a second metal ion after substrate binding.</text>
</comment>
<comment type="function">
    <text evidence="2 11">Endonuclease that specifically degrades the RNA of RNA-DNA hybrids.</text>
</comment>
<dbReference type="GO" id="GO:0032299">
    <property type="term" value="C:ribonuclease H2 complex"/>
    <property type="evidence" value="ECO:0007669"/>
    <property type="project" value="TreeGrafter"/>
</dbReference>
<proteinExistence type="inferred from homology"/>
<evidence type="ECO:0000256" key="1">
    <source>
        <dbReference type="ARBA" id="ARBA00000077"/>
    </source>
</evidence>
<feature type="binding site" evidence="10">
    <location>
        <position position="204"/>
    </location>
    <ligand>
        <name>a divalent metal cation</name>
        <dbReference type="ChEBI" id="CHEBI:60240"/>
    </ligand>
</feature>
<evidence type="ECO:0000313" key="13">
    <source>
        <dbReference type="EMBL" id="HIR88390.1"/>
    </source>
</evidence>
<keyword evidence="5" id="KW-0963">Cytoplasm</keyword>
<evidence type="ECO:0000259" key="12">
    <source>
        <dbReference type="PROSITE" id="PS51975"/>
    </source>
</evidence>
<dbReference type="InterPro" id="IPR001352">
    <property type="entry name" value="RNase_HII/HIII"/>
</dbReference>
<comment type="similarity">
    <text evidence="4">Belongs to the RNase HII family. RnhC subfamily.</text>
</comment>
<feature type="domain" description="RNase H type-2" evidence="12">
    <location>
        <begin position="89"/>
        <end position="304"/>
    </location>
</feature>
<accession>A0A9D1EDX3</accession>
<reference evidence="13" key="2">
    <citation type="journal article" date="2021" name="PeerJ">
        <title>Extensive microbial diversity within the chicken gut microbiome revealed by metagenomics and culture.</title>
        <authorList>
            <person name="Gilroy R."/>
            <person name="Ravi A."/>
            <person name="Getino M."/>
            <person name="Pursley I."/>
            <person name="Horton D.L."/>
            <person name="Alikhan N.F."/>
            <person name="Baker D."/>
            <person name="Gharbi K."/>
            <person name="Hall N."/>
            <person name="Watson M."/>
            <person name="Adriaenssens E.M."/>
            <person name="Foster-Nyarko E."/>
            <person name="Jarju S."/>
            <person name="Secka A."/>
            <person name="Antonio M."/>
            <person name="Oren A."/>
            <person name="Chaudhuri R.R."/>
            <person name="La Ragione R."/>
            <person name="Hildebrand F."/>
            <person name="Pallen M.J."/>
        </authorList>
    </citation>
    <scope>NUCLEOTIDE SEQUENCE</scope>
    <source>
        <strain evidence="13">ChiW13-3771</strain>
    </source>
</reference>
<dbReference type="Gene3D" id="3.30.420.10">
    <property type="entry name" value="Ribonuclease H-like superfamily/Ribonuclease H"/>
    <property type="match status" value="1"/>
</dbReference>
<dbReference type="Proteomes" id="UP000824201">
    <property type="component" value="Unassembled WGS sequence"/>
</dbReference>
<evidence type="ECO:0000256" key="10">
    <source>
        <dbReference type="PROSITE-ProRule" id="PRU01319"/>
    </source>
</evidence>
<feature type="binding site" evidence="10">
    <location>
        <position position="95"/>
    </location>
    <ligand>
        <name>a divalent metal cation</name>
        <dbReference type="ChEBI" id="CHEBI:60240"/>
    </ligand>
</feature>
<dbReference type="PANTHER" id="PTHR10954">
    <property type="entry name" value="RIBONUCLEASE H2 SUBUNIT A"/>
    <property type="match status" value="1"/>
</dbReference>
<dbReference type="CDD" id="cd06590">
    <property type="entry name" value="RNase_HII_bacteria_HIII_like"/>
    <property type="match status" value="1"/>
</dbReference>
<dbReference type="PANTHER" id="PTHR10954:SF23">
    <property type="entry name" value="RIBONUCLEASE"/>
    <property type="match status" value="1"/>
</dbReference>
<comment type="catalytic activity">
    <reaction evidence="1 10 11">
        <text>Endonucleolytic cleavage to 5'-phosphomonoester.</text>
        <dbReference type="EC" id="3.1.26.4"/>
    </reaction>
</comment>
<evidence type="ECO:0000256" key="7">
    <source>
        <dbReference type="ARBA" id="ARBA00022723"/>
    </source>
</evidence>
<evidence type="ECO:0000256" key="9">
    <source>
        <dbReference type="ARBA" id="ARBA00022801"/>
    </source>
</evidence>
<sequence>MITEKMFADKVAECKRRMEMEKIAIIGEKKLPYGIQILTESEEYELVKVNLYLSKKGISYVLSTKKASISDKINEILSDITNQMVKVEECYVGTDESGKGDYFGPLVVAAFISDGKLDDYLLKQGIRDCKKLSDEMVRKYAKLLLSQYAQYCTILSIEPRKYNELHGKYMLEGKTLNALLTFAHSRVITISKEKEPQIQLAITDQFAEEKMIRKEINGTKEVRILPKAEKYVAVAAASILARYTYLEWIEKTSNELGLMFPKGCGNDVKFVASTLITKIGKENLIQYAKIHFKTTNEIMKGYYANEKYLYL</sequence>
<dbReference type="GO" id="GO:0005737">
    <property type="term" value="C:cytoplasm"/>
    <property type="evidence" value="ECO:0007669"/>
    <property type="project" value="UniProtKB-SubCell"/>
</dbReference>
<dbReference type="GO" id="GO:0043137">
    <property type="term" value="P:DNA replication, removal of RNA primer"/>
    <property type="evidence" value="ECO:0007669"/>
    <property type="project" value="TreeGrafter"/>
</dbReference>
<evidence type="ECO:0000256" key="2">
    <source>
        <dbReference type="ARBA" id="ARBA00004065"/>
    </source>
</evidence>
<dbReference type="GO" id="GO:0006298">
    <property type="term" value="P:mismatch repair"/>
    <property type="evidence" value="ECO:0007669"/>
    <property type="project" value="TreeGrafter"/>
</dbReference>
<protein>
    <recommendedName>
        <fullName evidence="11">Ribonuclease</fullName>
        <ecNumber evidence="11">3.1.26.4</ecNumber>
    </recommendedName>
</protein>
<dbReference type="PROSITE" id="PS51975">
    <property type="entry name" value="RNASE_H_2"/>
    <property type="match status" value="1"/>
</dbReference>
<dbReference type="InterPro" id="IPR012337">
    <property type="entry name" value="RNaseH-like_sf"/>
</dbReference>
<dbReference type="AlphaFoldDB" id="A0A9D1EDX3"/>
<feature type="binding site" evidence="10">
    <location>
        <position position="96"/>
    </location>
    <ligand>
        <name>a divalent metal cation</name>
        <dbReference type="ChEBI" id="CHEBI:60240"/>
    </ligand>
</feature>
<keyword evidence="9 10" id="KW-0378">Hydrolase</keyword>
<evidence type="ECO:0000256" key="3">
    <source>
        <dbReference type="ARBA" id="ARBA00004496"/>
    </source>
</evidence>
<comment type="subcellular location">
    <subcellularLocation>
        <location evidence="3">Cytoplasm</location>
    </subcellularLocation>
</comment>
<dbReference type="InterPro" id="IPR036397">
    <property type="entry name" value="RNaseH_sf"/>
</dbReference>
<evidence type="ECO:0000256" key="8">
    <source>
        <dbReference type="ARBA" id="ARBA00022759"/>
    </source>
</evidence>
<comment type="caution">
    <text evidence="13">The sequence shown here is derived from an EMBL/GenBank/DDBJ whole genome shotgun (WGS) entry which is preliminary data.</text>
</comment>
<keyword evidence="8 10" id="KW-0255">Endonuclease</keyword>
<dbReference type="EMBL" id="DVHN01000061">
    <property type="protein sequence ID" value="HIR88390.1"/>
    <property type="molecule type" value="Genomic_DNA"/>
</dbReference>
<evidence type="ECO:0000256" key="11">
    <source>
        <dbReference type="RuleBase" id="RU003515"/>
    </source>
</evidence>
<dbReference type="SUPFAM" id="SSF53098">
    <property type="entry name" value="Ribonuclease H-like"/>
    <property type="match status" value="1"/>
</dbReference>
<dbReference type="GO" id="GO:0046872">
    <property type="term" value="F:metal ion binding"/>
    <property type="evidence" value="ECO:0007669"/>
    <property type="project" value="UniProtKB-KW"/>
</dbReference>
<evidence type="ECO:0000256" key="6">
    <source>
        <dbReference type="ARBA" id="ARBA00022722"/>
    </source>
</evidence>
<keyword evidence="6 10" id="KW-0540">Nuclease</keyword>
<name>A0A9D1EDX3_9FIRM</name>
<evidence type="ECO:0000256" key="5">
    <source>
        <dbReference type="ARBA" id="ARBA00022490"/>
    </source>
</evidence>
<dbReference type="GO" id="GO:0004523">
    <property type="term" value="F:RNA-DNA hybrid ribonuclease activity"/>
    <property type="evidence" value="ECO:0007669"/>
    <property type="project" value="UniProtKB-UniRule"/>
</dbReference>
<organism evidence="13 14">
    <name type="scientific">Candidatus Fimimorpha faecalis</name>
    <dbReference type="NCBI Taxonomy" id="2840824"/>
    <lineage>
        <taxon>Bacteria</taxon>
        <taxon>Bacillati</taxon>
        <taxon>Bacillota</taxon>
        <taxon>Clostridia</taxon>
        <taxon>Eubacteriales</taxon>
        <taxon>Candidatus Fimimorpha</taxon>
    </lineage>
</organism>